<protein>
    <submittedName>
        <fullName evidence="2">Uncharacterized protein</fullName>
    </submittedName>
</protein>
<dbReference type="EMBL" id="WIXE01005057">
    <property type="protein sequence ID" value="KAK5982484.1"/>
    <property type="molecule type" value="Genomic_DNA"/>
</dbReference>
<dbReference type="AlphaFoldDB" id="A0AAN8IPX7"/>
<keyword evidence="3" id="KW-1185">Reference proteome</keyword>
<name>A0AAN8IPX7_TRICO</name>
<proteinExistence type="predicted"/>
<dbReference type="Proteomes" id="UP001331761">
    <property type="component" value="Unassembled WGS sequence"/>
</dbReference>
<feature type="region of interest" description="Disordered" evidence="1">
    <location>
        <begin position="1"/>
        <end position="25"/>
    </location>
</feature>
<evidence type="ECO:0000256" key="1">
    <source>
        <dbReference type="SAM" id="MobiDB-lite"/>
    </source>
</evidence>
<gene>
    <name evidence="2" type="ORF">GCK32_012269</name>
</gene>
<comment type="caution">
    <text evidence="2">The sequence shown here is derived from an EMBL/GenBank/DDBJ whole genome shotgun (WGS) entry which is preliminary data.</text>
</comment>
<accession>A0AAN8IPX7</accession>
<reference evidence="2 3" key="1">
    <citation type="submission" date="2019-10" db="EMBL/GenBank/DDBJ databases">
        <title>Assembly and Annotation for the nematode Trichostrongylus colubriformis.</title>
        <authorList>
            <person name="Martin J."/>
        </authorList>
    </citation>
    <scope>NUCLEOTIDE SEQUENCE [LARGE SCALE GENOMIC DNA]</scope>
    <source>
        <strain evidence="2">G859</strain>
        <tissue evidence="2">Whole worm</tissue>
    </source>
</reference>
<feature type="compositionally biased region" description="Low complexity" evidence="1">
    <location>
        <begin position="15"/>
        <end position="25"/>
    </location>
</feature>
<evidence type="ECO:0000313" key="2">
    <source>
        <dbReference type="EMBL" id="KAK5982484.1"/>
    </source>
</evidence>
<organism evidence="2 3">
    <name type="scientific">Trichostrongylus colubriformis</name>
    <name type="common">Black scour worm</name>
    <dbReference type="NCBI Taxonomy" id="6319"/>
    <lineage>
        <taxon>Eukaryota</taxon>
        <taxon>Metazoa</taxon>
        <taxon>Ecdysozoa</taxon>
        <taxon>Nematoda</taxon>
        <taxon>Chromadorea</taxon>
        <taxon>Rhabditida</taxon>
        <taxon>Rhabditina</taxon>
        <taxon>Rhabditomorpha</taxon>
        <taxon>Strongyloidea</taxon>
        <taxon>Trichostrongylidae</taxon>
        <taxon>Trichostrongylus</taxon>
    </lineage>
</organism>
<sequence>MSSDVRSCPQIARHSSLSSGLTTPSSDVVRALRRRSSMPADFCCSICMNIFRKVVLYMLLNFSPPGFFSFYASILCRCHYS</sequence>
<evidence type="ECO:0000313" key="3">
    <source>
        <dbReference type="Proteomes" id="UP001331761"/>
    </source>
</evidence>